<feature type="transmembrane region" description="Helical" evidence="1">
    <location>
        <begin position="139"/>
        <end position="162"/>
    </location>
</feature>
<comment type="caution">
    <text evidence="2">The sequence shown here is derived from an EMBL/GenBank/DDBJ whole genome shotgun (WGS) entry which is preliminary data.</text>
</comment>
<keyword evidence="2" id="KW-0223">Dioxygenase</keyword>
<keyword evidence="1" id="KW-0472">Membrane</keyword>
<keyword evidence="3" id="KW-1185">Reference proteome</keyword>
<keyword evidence="1" id="KW-0812">Transmembrane</keyword>
<evidence type="ECO:0000313" key="3">
    <source>
        <dbReference type="Proteomes" id="UP000562124"/>
    </source>
</evidence>
<feature type="transmembrane region" description="Helical" evidence="1">
    <location>
        <begin position="12"/>
        <end position="32"/>
    </location>
</feature>
<sequence length="187" mass="19055">MSTNKTVKFIGLFSIVAGIVMILAGGATWAMVTSQLKAENITVAPITEENPGALVGDPVAGPFTAFAQANAINEHTITLGGGKTYAEIGDEMTALREQLAADGDSPAEIAENEELAGLQTQRNSVMNGSFLRASLFTSVVSYGVAALVIGLGLLFSLLGYALTRLASGVVTTSAPALAAAQPVGARA</sequence>
<accession>A0A7Y0LW80</accession>
<dbReference type="GO" id="GO:0051213">
    <property type="term" value="F:dioxygenase activity"/>
    <property type="evidence" value="ECO:0007669"/>
    <property type="project" value="UniProtKB-KW"/>
</dbReference>
<reference evidence="2 3" key="1">
    <citation type="submission" date="2020-04" db="EMBL/GenBank/DDBJ databases">
        <title>Sequencing and Assembly of C. fimi.</title>
        <authorList>
            <person name="Ramsey A.R."/>
        </authorList>
    </citation>
    <scope>NUCLEOTIDE SEQUENCE [LARGE SCALE GENOMIC DNA]</scope>
    <source>
        <strain evidence="2 3">SB</strain>
    </source>
</reference>
<dbReference type="Proteomes" id="UP000562124">
    <property type="component" value="Unassembled WGS sequence"/>
</dbReference>
<organism evidence="2 3">
    <name type="scientific">Cellulomonas fimi</name>
    <dbReference type="NCBI Taxonomy" id="1708"/>
    <lineage>
        <taxon>Bacteria</taxon>
        <taxon>Bacillati</taxon>
        <taxon>Actinomycetota</taxon>
        <taxon>Actinomycetes</taxon>
        <taxon>Micrococcales</taxon>
        <taxon>Cellulomonadaceae</taxon>
        <taxon>Cellulomonas</taxon>
    </lineage>
</organism>
<protein>
    <submittedName>
        <fullName evidence="2">Aromatic ring-opening dioxygenase LigA</fullName>
    </submittedName>
</protein>
<dbReference type="EMBL" id="JABCJJ010000002">
    <property type="protein sequence ID" value="NMR18964.1"/>
    <property type="molecule type" value="Genomic_DNA"/>
</dbReference>
<evidence type="ECO:0000256" key="1">
    <source>
        <dbReference type="SAM" id="Phobius"/>
    </source>
</evidence>
<keyword evidence="2" id="KW-0560">Oxidoreductase</keyword>
<keyword evidence="1" id="KW-1133">Transmembrane helix</keyword>
<dbReference type="AlphaFoldDB" id="A0A7Y0LW80"/>
<name>A0A7Y0LW80_CELFI</name>
<evidence type="ECO:0000313" key="2">
    <source>
        <dbReference type="EMBL" id="NMR18964.1"/>
    </source>
</evidence>
<dbReference type="RefSeq" id="WP_169322900.1">
    <property type="nucleotide sequence ID" value="NZ_JABCJJ010000002.1"/>
</dbReference>
<gene>
    <name evidence="2" type="ORF">HIR71_01775</name>
</gene>
<proteinExistence type="predicted"/>